<accession>A0AAP0INV9</accession>
<feature type="compositionally biased region" description="Polar residues" evidence="1">
    <location>
        <begin position="58"/>
        <end position="71"/>
    </location>
</feature>
<dbReference type="AlphaFoldDB" id="A0AAP0INV9"/>
<comment type="caution">
    <text evidence="2">The sequence shown here is derived from an EMBL/GenBank/DDBJ whole genome shotgun (WGS) entry which is preliminary data.</text>
</comment>
<gene>
    <name evidence="2" type="ORF">Scep_017086</name>
</gene>
<feature type="region of interest" description="Disordered" evidence="1">
    <location>
        <begin position="1"/>
        <end position="71"/>
    </location>
</feature>
<feature type="compositionally biased region" description="Basic and acidic residues" evidence="1">
    <location>
        <begin position="1"/>
        <end position="14"/>
    </location>
</feature>
<evidence type="ECO:0000313" key="2">
    <source>
        <dbReference type="EMBL" id="KAK9118993.1"/>
    </source>
</evidence>
<name>A0AAP0INV9_9MAGN</name>
<dbReference type="Proteomes" id="UP001419268">
    <property type="component" value="Unassembled WGS sequence"/>
</dbReference>
<feature type="compositionally biased region" description="Basic residues" evidence="1">
    <location>
        <begin position="15"/>
        <end position="27"/>
    </location>
</feature>
<dbReference type="EMBL" id="JBBNAG010000007">
    <property type="protein sequence ID" value="KAK9118993.1"/>
    <property type="molecule type" value="Genomic_DNA"/>
</dbReference>
<proteinExistence type="predicted"/>
<reference evidence="2 3" key="1">
    <citation type="submission" date="2024-01" db="EMBL/GenBank/DDBJ databases">
        <title>Genome assemblies of Stephania.</title>
        <authorList>
            <person name="Yang L."/>
        </authorList>
    </citation>
    <scope>NUCLEOTIDE SEQUENCE [LARGE SCALE GENOMIC DNA]</scope>
    <source>
        <strain evidence="2">JXDWG</strain>
        <tissue evidence="2">Leaf</tissue>
    </source>
</reference>
<protein>
    <submittedName>
        <fullName evidence="2">Uncharacterized protein</fullName>
    </submittedName>
</protein>
<feature type="compositionally biased region" description="Basic and acidic residues" evidence="1">
    <location>
        <begin position="37"/>
        <end position="52"/>
    </location>
</feature>
<evidence type="ECO:0000313" key="3">
    <source>
        <dbReference type="Proteomes" id="UP001419268"/>
    </source>
</evidence>
<evidence type="ECO:0000256" key="1">
    <source>
        <dbReference type="SAM" id="MobiDB-lite"/>
    </source>
</evidence>
<keyword evidence="3" id="KW-1185">Reference proteome</keyword>
<sequence>MRGERETAERERSRREGKKKNKRRRSFGSRPLCVDATEQHGRRQLRDAERPRTRWRGVTTTTSSGAVRQDA</sequence>
<organism evidence="2 3">
    <name type="scientific">Stephania cephalantha</name>
    <dbReference type="NCBI Taxonomy" id="152367"/>
    <lineage>
        <taxon>Eukaryota</taxon>
        <taxon>Viridiplantae</taxon>
        <taxon>Streptophyta</taxon>
        <taxon>Embryophyta</taxon>
        <taxon>Tracheophyta</taxon>
        <taxon>Spermatophyta</taxon>
        <taxon>Magnoliopsida</taxon>
        <taxon>Ranunculales</taxon>
        <taxon>Menispermaceae</taxon>
        <taxon>Menispermoideae</taxon>
        <taxon>Cissampelideae</taxon>
        <taxon>Stephania</taxon>
    </lineage>
</organism>